<accession>A0A0J6YKJ0</accession>
<organism evidence="1 2">
    <name type="scientific">Coccidioides immitis RMSCC 2394</name>
    <dbReference type="NCBI Taxonomy" id="404692"/>
    <lineage>
        <taxon>Eukaryota</taxon>
        <taxon>Fungi</taxon>
        <taxon>Dikarya</taxon>
        <taxon>Ascomycota</taxon>
        <taxon>Pezizomycotina</taxon>
        <taxon>Eurotiomycetes</taxon>
        <taxon>Eurotiomycetidae</taxon>
        <taxon>Onygenales</taxon>
        <taxon>Onygenaceae</taxon>
        <taxon>Coccidioides</taxon>
    </lineage>
</organism>
<evidence type="ECO:0000313" key="2">
    <source>
        <dbReference type="Proteomes" id="UP000054565"/>
    </source>
</evidence>
<dbReference type="EMBL" id="DS028097">
    <property type="protein sequence ID" value="KMP07463.1"/>
    <property type="molecule type" value="Genomic_DNA"/>
</dbReference>
<evidence type="ECO:0000313" key="1">
    <source>
        <dbReference type="EMBL" id="KMP07463.1"/>
    </source>
</evidence>
<dbReference type="Proteomes" id="UP000054565">
    <property type="component" value="Unassembled WGS sequence"/>
</dbReference>
<protein>
    <submittedName>
        <fullName evidence="1">Uncharacterized protein</fullName>
    </submittedName>
</protein>
<name>A0A0J6YKJ0_COCIT</name>
<gene>
    <name evidence="1" type="ORF">CIRG_07144</name>
</gene>
<proteinExistence type="predicted"/>
<dbReference type="AlphaFoldDB" id="A0A0J6YKJ0"/>
<reference evidence="2" key="1">
    <citation type="journal article" date="2010" name="Genome Res.">
        <title>Population genomic sequencing of Coccidioides fungi reveals recent hybridization and transposon control.</title>
        <authorList>
            <person name="Neafsey D.E."/>
            <person name="Barker B.M."/>
            <person name="Sharpton T.J."/>
            <person name="Stajich J.E."/>
            <person name="Park D.J."/>
            <person name="Whiston E."/>
            <person name="Hung C.-Y."/>
            <person name="McMahan C."/>
            <person name="White J."/>
            <person name="Sykes S."/>
            <person name="Heiman D."/>
            <person name="Young S."/>
            <person name="Zeng Q."/>
            <person name="Abouelleil A."/>
            <person name="Aftuck L."/>
            <person name="Bessette D."/>
            <person name="Brown A."/>
            <person name="FitzGerald M."/>
            <person name="Lui A."/>
            <person name="Macdonald J.P."/>
            <person name="Priest M."/>
            <person name="Orbach M.J."/>
            <person name="Galgiani J.N."/>
            <person name="Kirkland T.N."/>
            <person name="Cole G.T."/>
            <person name="Birren B.W."/>
            <person name="Henn M.R."/>
            <person name="Taylor J.W."/>
            <person name="Rounsley S.D."/>
        </authorList>
    </citation>
    <scope>NUCLEOTIDE SEQUENCE [LARGE SCALE GENOMIC DNA]</scope>
    <source>
        <strain evidence="2">RMSCC 2394</strain>
    </source>
</reference>
<sequence>MDIEQLTKRDHNPVPRSYRPLIYFGDCMLVNASGYSVFWPSSAAQKSRILFGWTNRLGNSKPHQPINQPNRSTIPSIHRSTIQQARRSASRQAPAARATTIGAWSALSESSISPIPKMKPFETMDRVGVDILVQSLPTILLQLSPRLYLLLKWGHHHYWEAAEADNKPALNPSFSHNEVLPPAALDFHRDGPEALYPSAPTIREKGTP</sequence>